<dbReference type="Pfam" id="PF05175">
    <property type="entry name" value="MTS"/>
    <property type="match status" value="1"/>
</dbReference>
<feature type="domain" description="Release factor glutamine methyltransferase N-terminal" evidence="7">
    <location>
        <begin position="21"/>
        <end position="89"/>
    </location>
</feature>
<evidence type="ECO:0000256" key="5">
    <source>
        <dbReference type="ARBA" id="ARBA00048391"/>
    </source>
</evidence>
<dbReference type="InterPro" id="IPR029063">
    <property type="entry name" value="SAM-dependent_MTases_sf"/>
</dbReference>
<feature type="non-terminal residue" evidence="8">
    <location>
        <position position="221"/>
    </location>
</feature>
<dbReference type="PANTHER" id="PTHR18895">
    <property type="entry name" value="HEMK METHYLTRANSFERASE"/>
    <property type="match status" value="1"/>
</dbReference>
<proteinExistence type="predicted"/>
<organism evidence="8">
    <name type="scientific">marine metagenome</name>
    <dbReference type="NCBI Taxonomy" id="408172"/>
    <lineage>
        <taxon>unclassified sequences</taxon>
        <taxon>metagenomes</taxon>
        <taxon>ecological metagenomes</taxon>
    </lineage>
</organism>
<dbReference type="EMBL" id="UINC01094037">
    <property type="protein sequence ID" value="SVC48936.1"/>
    <property type="molecule type" value="Genomic_DNA"/>
</dbReference>
<keyword evidence="2" id="KW-0489">Methyltransferase</keyword>
<dbReference type="InterPro" id="IPR040758">
    <property type="entry name" value="PrmC_N"/>
</dbReference>
<dbReference type="InterPro" id="IPR002052">
    <property type="entry name" value="DNA_methylase_N6_adenine_CS"/>
</dbReference>
<dbReference type="AlphaFoldDB" id="A0A382MJM2"/>
<gene>
    <name evidence="8" type="ORF">METZ01_LOCUS301790</name>
</gene>
<evidence type="ECO:0000256" key="3">
    <source>
        <dbReference type="ARBA" id="ARBA00022679"/>
    </source>
</evidence>
<feature type="non-terminal residue" evidence="8">
    <location>
        <position position="1"/>
    </location>
</feature>
<protein>
    <recommendedName>
        <fullName evidence="1">peptide chain release factor N(5)-glutamine methyltransferase</fullName>
        <ecNumber evidence="1">2.1.1.297</ecNumber>
    </recommendedName>
</protein>
<dbReference type="GO" id="GO:0032259">
    <property type="term" value="P:methylation"/>
    <property type="evidence" value="ECO:0007669"/>
    <property type="project" value="UniProtKB-KW"/>
</dbReference>
<evidence type="ECO:0000259" key="6">
    <source>
        <dbReference type="Pfam" id="PF05175"/>
    </source>
</evidence>
<dbReference type="PROSITE" id="PS00092">
    <property type="entry name" value="N6_MTASE"/>
    <property type="match status" value="1"/>
</dbReference>
<sequence>VEVLEESKLDRCRDGTIFSFLNWACHKFLRAGVASPRLDAEILMADGLRVSRTELMTHPDRVLNRAEEGMLCSRIERRVLREPVSHITGVQEFWSLEFEVNEKVLTPRPETEILIEQCLQALAKTPSSSPVQVLDLGTGSGILSIILAKEIPQSRVTAIEKSAEALEVARKNAVRHAVMDRVCFVPRDLMKADWQGPYHLIVSNPPYIKSESLLKCMPEVR</sequence>
<dbReference type="CDD" id="cd02440">
    <property type="entry name" value="AdoMet_MTases"/>
    <property type="match status" value="1"/>
</dbReference>
<dbReference type="Pfam" id="PF17827">
    <property type="entry name" value="PrmC_N"/>
    <property type="match status" value="1"/>
</dbReference>
<accession>A0A382MJM2</accession>
<keyword evidence="3" id="KW-0808">Transferase</keyword>
<evidence type="ECO:0000256" key="2">
    <source>
        <dbReference type="ARBA" id="ARBA00022603"/>
    </source>
</evidence>
<evidence type="ECO:0000256" key="4">
    <source>
        <dbReference type="ARBA" id="ARBA00022691"/>
    </source>
</evidence>
<dbReference type="PANTHER" id="PTHR18895:SF74">
    <property type="entry name" value="MTRF1L RELEASE FACTOR GLUTAMINE METHYLTRANSFERASE"/>
    <property type="match status" value="1"/>
</dbReference>
<dbReference type="Gene3D" id="3.40.50.150">
    <property type="entry name" value="Vaccinia Virus protein VP39"/>
    <property type="match status" value="1"/>
</dbReference>
<dbReference type="NCBIfam" id="TIGR00536">
    <property type="entry name" value="hemK_fam"/>
    <property type="match status" value="1"/>
</dbReference>
<comment type="catalytic activity">
    <reaction evidence="5">
        <text>L-glutaminyl-[peptide chain release factor] + S-adenosyl-L-methionine = N(5)-methyl-L-glutaminyl-[peptide chain release factor] + S-adenosyl-L-homocysteine + H(+)</text>
        <dbReference type="Rhea" id="RHEA:42896"/>
        <dbReference type="Rhea" id="RHEA-COMP:10271"/>
        <dbReference type="Rhea" id="RHEA-COMP:10272"/>
        <dbReference type="ChEBI" id="CHEBI:15378"/>
        <dbReference type="ChEBI" id="CHEBI:30011"/>
        <dbReference type="ChEBI" id="CHEBI:57856"/>
        <dbReference type="ChEBI" id="CHEBI:59789"/>
        <dbReference type="ChEBI" id="CHEBI:61891"/>
        <dbReference type="EC" id="2.1.1.297"/>
    </reaction>
</comment>
<feature type="domain" description="Methyltransferase small" evidence="6">
    <location>
        <begin position="125"/>
        <end position="210"/>
    </location>
</feature>
<reference evidence="8" key="1">
    <citation type="submission" date="2018-05" db="EMBL/GenBank/DDBJ databases">
        <authorList>
            <person name="Lanie J.A."/>
            <person name="Ng W.-L."/>
            <person name="Kazmierczak K.M."/>
            <person name="Andrzejewski T.M."/>
            <person name="Davidsen T.M."/>
            <person name="Wayne K.J."/>
            <person name="Tettelin H."/>
            <person name="Glass J.I."/>
            <person name="Rusch D."/>
            <person name="Podicherti R."/>
            <person name="Tsui H.-C.T."/>
            <person name="Winkler M.E."/>
        </authorList>
    </citation>
    <scope>NUCLEOTIDE SEQUENCE</scope>
</reference>
<dbReference type="Gene3D" id="1.10.8.10">
    <property type="entry name" value="DNA helicase RuvA subunit, C-terminal domain"/>
    <property type="match status" value="1"/>
</dbReference>
<evidence type="ECO:0000313" key="8">
    <source>
        <dbReference type="EMBL" id="SVC48936.1"/>
    </source>
</evidence>
<keyword evidence="4" id="KW-0949">S-adenosyl-L-methionine</keyword>
<evidence type="ECO:0000259" key="7">
    <source>
        <dbReference type="Pfam" id="PF17827"/>
    </source>
</evidence>
<dbReference type="SUPFAM" id="SSF53335">
    <property type="entry name" value="S-adenosyl-L-methionine-dependent methyltransferases"/>
    <property type="match status" value="1"/>
</dbReference>
<evidence type="ECO:0000256" key="1">
    <source>
        <dbReference type="ARBA" id="ARBA00012771"/>
    </source>
</evidence>
<dbReference type="EC" id="2.1.1.297" evidence="1"/>
<dbReference type="GO" id="GO:0003676">
    <property type="term" value="F:nucleic acid binding"/>
    <property type="evidence" value="ECO:0007669"/>
    <property type="project" value="InterPro"/>
</dbReference>
<dbReference type="InterPro" id="IPR050320">
    <property type="entry name" value="N5-glutamine_MTase"/>
</dbReference>
<dbReference type="InterPro" id="IPR007848">
    <property type="entry name" value="Small_mtfrase_dom"/>
</dbReference>
<name>A0A382MJM2_9ZZZZ</name>
<dbReference type="InterPro" id="IPR004556">
    <property type="entry name" value="HemK-like"/>
</dbReference>
<dbReference type="GO" id="GO:0102559">
    <property type="term" value="F:peptide chain release factor N(5)-glutamine methyltransferase activity"/>
    <property type="evidence" value="ECO:0007669"/>
    <property type="project" value="UniProtKB-EC"/>
</dbReference>